<evidence type="ECO:0000256" key="1">
    <source>
        <dbReference type="ARBA" id="ARBA00003208"/>
    </source>
</evidence>
<evidence type="ECO:0000256" key="4">
    <source>
        <dbReference type="ARBA" id="ARBA00022448"/>
    </source>
</evidence>
<dbReference type="EMBL" id="CP155571">
    <property type="protein sequence ID" value="XFO72703.1"/>
    <property type="molecule type" value="Genomic_DNA"/>
</dbReference>
<name>A0ABZ3J3P9_SPOA4</name>
<proteinExistence type="predicted"/>
<feature type="domain" description="4Fe-4S ferredoxin-type" evidence="10">
    <location>
        <begin position="19"/>
        <end position="51"/>
    </location>
</feature>
<evidence type="ECO:0000256" key="7">
    <source>
        <dbReference type="ARBA" id="ARBA00023004"/>
    </source>
</evidence>
<feature type="domain" description="4Fe-4S ferredoxin-type" evidence="10">
    <location>
        <begin position="54"/>
        <end position="83"/>
    </location>
</feature>
<keyword evidence="12" id="KW-1185">Reference proteome</keyword>
<dbReference type="InterPro" id="IPR007859">
    <property type="entry name" value="ETF-QO/FixX_C"/>
</dbReference>
<evidence type="ECO:0000259" key="10">
    <source>
        <dbReference type="PROSITE" id="PS51379"/>
    </source>
</evidence>
<dbReference type="PANTHER" id="PTHR43082:SF3">
    <property type="entry name" value="FERREDOXIN-LIKE PROTEIN YDIT"/>
    <property type="match status" value="1"/>
</dbReference>
<keyword evidence="8" id="KW-0411">Iron-sulfur</keyword>
<evidence type="ECO:0000313" key="12">
    <source>
        <dbReference type="Proteomes" id="UP000216052"/>
    </source>
</evidence>
<evidence type="ECO:0000313" key="11">
    <source>
        <dbReference type="EMBL" id="XFO72703.1"/>
    </source>
</evidence>
<protein>
    <recommendedName>
        <fullName evidence="3">Ferredoxin-like protein</fullName>
    </recommendedName>
</protein>
<dbReference type="PROSITE" id="PS51379">
    <property type="entry name" value="4FE4S_FER_2"/>
    <property type="match status" value="2"/>
</dbReference>
<reference evidence="11" key="1">
    <citation type="submission" date="2024-05" db="EMBL/GenBank/DDBJ databases">
        <title>Isolation and characterization of Sporomusa carbonis sp. nov., a carboxydotrophic hydrogenogen in the genus of Sporomusa isolated from a charcoal burning pile.</title>
        <authorList>
            <person name="Boeer T."/>
            <person name="Rosenbaum F."/>
            <person name="Eysell L."/>
            <person name="Mueller V."/>
            <person name="Daniel R."/>
            <person name="Poehlein A."/>
        </authorList>
    </citation>
    <scope>NUCLEOTIDE SEQUENCE [LARGE SCALE GENOMIC DNA]</scope>
    <source>
        <strain evidence="11">DSM 3132</strain>
    </source>
</reference>
<comment type="function">
    <text evidence="1">Could be a 3Fe-4S cluster-containing protein.</text>
</comment>
<evidence type="ECO:0000256" key="8">
    <source>
        <dbReference type="ARBA" id="ARBA00023014"/>
    </source>
</evidence>
<evidence type="ECO:0000256" key="2">
    <source>
        <dbReference type="ARBA" id="ARBA00009192"/>
    </source>
</evidence>
<evidence type="ECO:0000256" key="5">
    <source>
        <dbReference type="ARBA" id="ARBA00022723"/>
    </source>
</evidence>
<keyword evidence="4" id="KW-0813">Transport</keyword>
<dbReference type="PIRSF" id="PIRSF036548">
    <property type="entry name" value="Fdx_FixX"/>
    <property type="match status" value="1"/>
</dbReference>
<dbReference type="InterPro" id="IPR017896">
    <property type="entry name" value="4Fe4S_Fe-S-bd"/>
</dbReference>
<keyword evidence="6" id="KW-0249">Electron transport</keyword>
<evidence type="ECO:0000256" key="3">
    <source>
        <dbReference type="ARBA" id="ARBA00020378"/>
    </source>
</evidence>
<dbReference type="Pfam" id="PF05187">
    <property type="entry name" value="Fer4_ETF_QO"/>
    <property type="match status" value="1"/>
</dbReference>
<comment type="similarity">
    <text evidence="2">To ferredoxins from P.putida and C.tartarivorum, ferredoxin I from A.vinelandii, ferredoxin II from D.desulfuricans.</text>
</comment>
<sequence>MQLQDKIVLINFNPDNDFQHVAVQDQEQCNKCIEKHCLTICPSGVFKWDYQPDSPIMVYYKQCIECGACRLACRFDNIQFTYPIGGMGVAYRQG</sequence>
<organism evidence="11 12">
    <name type="scientific">Sporomusa acidovorans (strain ATCC 49682 / DSM 3132 / Mol)</name>
    <dbReference type="NCBI Taxonomy" id="1123286"/>
    <lineage>
        <taxon>Bacteria</taxon>
        <taxon>Bacillati</taxon>
        <taxon>Bacillota</taxon>
        <taxon>Negativicutes</taxon>
        <taxon>Selenomonadales</taxon>
        <taxon>Sporomusaceae</taxon>
        <taxon>Sporomusa</taxon>
    </lineage>
</organism>
<dbReference type="Gene3D" id="3.30.70.20">
    <property type="match status" value="1"/>
</dbReference>
<keyword evidence="5" id="KW-0479">Metal-binding</keyword>
<keyword evidence="7" id="KW-0408">Iron</keyword>
<accession>A0ABZ3J3P9</accession>
<dbReference type="SUPFAM" id="SSF54862">
    <property type="entry name" value="4Fe-4S ferredoxins"/>
    <property type="match status" value="1"/>
</dbReference>
<evidence type="ECO:0000256" key="9">
    <source>
        <dbReference type="ARBA" id="ARBA00023231"/>
    </source>
</evidence>
<dbReference type="RefSeq" id="WP_245692267.1">
    <property type="nucleotide sequence ID" value="NZ_CP155571.1"/>
</dbReference>
<dbReference type="Proteomes" id="UP000216052">
    <property type="component" value="Chromosome"/>
</dbReference>
<dbReference type="PANTHER" id="PTHR43082">
    <property type="entry name" value="FERREDOXIN-LIKE"/>
    <property type="match status" value="1"/>
</dbReference>
<gene>
    <name evidence="11" type="ORF">SPACI_027560</name>
</gene>
<keyword evidence="9" id="KW-0535">Nitrogen fixation</keyword>
<dbReference type="InterPro" id="IPR012206">
    <property type="entry name" value="Fd_FixX"/>
</dbReference>
<evidence type="ECO:0000256" key="6">
    <source>
        <dbReference type="ARBA" id="ARBA00022982"/>
    </source>
</evidence>